<protein>
    <submittedName>
        <fullName evidence="5">XRE family transcriptional regulator</fullName>
    </submittedName>
</protein>
<dbReference type="Pfam" id="PF01381">
    <property type="entry name" value="HTH_3"/>
    <property type="match status" value="1"/>
</dbReference>
<dbReference type="PROSITE" id="PS50943">
    <property type="entry name" value="HTH_CROC1"/>
    <property type="match status" value="1"/>
</dbReference>
<name>A0A124E4Q2_MYCFO</name>
<evidence type="ECO:0000256" key="3">
    <source>
        <dbReference type="ARBA" id="ARBA00023163"/>
    </source>
</evidence>
<sequence>MGAIRSGLFRLGHMCLEAVPAPLPLNATTQAFGERVRARRVELGLSQEAAAVRCGIHWTQLGKVERGQRSLRLETIVKIADGLDIDAGHLVSRLPGPSAASAIHQ</sequence>
<dbReference type="SMART" id="SM00530">
    <property type="entry name" value="HTH_XRE"/>
    <property type="match status" value="1"/>
</dbReference>
<evidence type="ECO:0000313" key="5">
    <source>
        <dbReference type="EMBL" id="GAT03805.1"/>
    </source>
</evidence>
<evidence type="ECO:0000256" key="2">
    <source>
        <dbReference type="ARBA" id="ARBA00023125"/>
    </source>
</evidence>
<dbReference type="EMBL" id="BCSZ01000035">
    <property type="protein sequence ID" value="GAT03805.1"/>
    <property type="molecule type" value="Genomic_DNA"/>
</dbReference>
<reference evidence="5 6" key="1">
    <citation type="journal article" date="2016" name="Genome Announc.">
        <title>Draft Genome Sequences of Five Rapidly Growing Mycobacterium Species, M. thermoresistibile, M. fortuitum subsp. acetamidolyticum, M. canariasense, M. brisbanense, and M. novocastrense.</title>
        <authorList>
            <person name="Katahira K."/>
            <person name="Ogura Y."/>
            <person name="Gotoh Y."/>
            <person name="Hayashi T."/>
        </authorList>
    </citation>
    <scope>NUCLEOTIDE SEQUENCE [LARGE SCALE GENOMIC DNA]</scope>
    <source>
        <strain evidence="5 6">JCM6368</strain>
    </source>
</reference>
<comment type="caution">
    <text evidence="5">The sequence shown here is derived from an EMBL/GenBank/DDBJ whole genome shotgun (WGS) entry which is preliminary data.</text>
</comment>
<dbReference type="Proteomes" id="UP000069705">
    <property type="component" value="Unassembled WGS sequence"/>
</dbReference>
<dbReference type="InterPro" id="IPR010982">
    <property type="entry name" value="Lambda_DNA-bd_dom_sf"/>
</dbReference>
<keyword evidence="3" id="KW-0804">Transcription</keyword>
<keyword evidence="1" id="KW-0805">Transcription regulation</keyword>
<evidence type="ECO:0000313" key="6">
    <source>
        <dbReference type="Proteomes" id="UP000069705"/>
    </source>
</evidence>
<evidence type="ECO:0000256" key="1">
    <source>
        <dbReference type="ARBA" id="ARBA00023015"/>
    </source>
</evidence>
<dbReference type="InterPro" id="IPR001387">
    <property type="entry name" value="Cro/C1-type_HTH"/>
</dbReference>
<reference evidence="6" key="2">
    <citation type="submission" date="2016-02" db="EMBL/GenBank/DDBJ databases">
        <title>Draft genome sequence of five rapidly growing Mycobacterium species.</title>
        <authorList>
            <person name="Katahira K."/>
            <person name="Gotou Y."/>
            <person name="Iida K."/>
            <person name="Ogura Y."/>
            <person name="Hayashi T."/>
        </authorList>
    </citation>
    <scope>NUCLEOTIDE SEQUENCE [LARGE SCALE GENOMIC DNA]</scope>
    <source>
        <strain evidence="6">JCM6368</strain>
    </source>
</reference>
<dbReference type="InterPro" id="IPR050807">
    <property type="entry name" value="TransReg_Diox_bact_type"/>
</dbReference>
<dbReference type="GO" id="GO:0005829">
    <property type="term" value="C:cytosol"/>
    <property type="evidence" value="ECO:0007669"/>
    <property type="project" value="TreeGrafter"/>
</dbReference>
<dbReference type="GO" id="GO:0003700">
    <property type="term" value="F:DNA-binding transcription factor activity"/>
    <property type="evidence" value="ECO:0007669"/>
    <property type="project" value="TreeGrafter"/>
</dbReference>
<dbReference type="AlphaFoldDB" id="A0A124E4Q2"/>
<dbReference type="Gene3D" id="1.10.260.40">
    <property type="entry name" value="lambda repressor-like DNA-binding domains"/>
    <property type="match status" value="1"/>
</dbReference>
<proteinExistence type="predicted"/>
<accession>A0A124E4Q2</accession>
<dbReference type="PANTHER" id="PTHR46797">
    <property type="entry name" value="HTH-TYPE TRANSCRIPTIONAL REGULATOR"/>
    <property type="match status" value="1"/>
</dbReference>
<dbReference type="PANTHER" id="PTHR46797:SF23">
    <property type="entry name" value="HTH-TYPE TRANSCRIPTIONAL REGULATOR SUTR"/>
    <property type="match status" value="1"/>
</dbReference>
<keyword evidence="2" id="KW-0238">DNA-binding</keyword>
<dbReference type="GO" id="GO:0003677">
    <property type="term" value="F:DNA binding"/>
    <property type="evidence" value="ECO:0007669"/>
    <property type="project" value="UniProtKB-KW"/>
</dbReference>
<dbReference type="SUPFAM" id="SSF47413">
    <property type="entry name" value="lambda repressor-like DNA-binding domains"/>
    <property type="match status" value="1"/>
</dbReference>
<feature type="domain" description="HTH cro/C1-type" evidence="4">
    <location>
        <begin position="36"/>
        <end position="90"/>
    </location>
</feature>
<organism evidence="5 6">
    <name type="scientific">Mycolicibacterium fortuitum subsp. acetamidolyticum</name>
    <dbReference type="NCBI Taxonomy" id="144550"/>
    <lineage>
        <taxon>Bacteria</taxon>
        <taxon>Bacillati</taxon>
        <taxon>Actinomycetota</taxon>
        <taxon>Actinomycetes</taxon>
        <taxon>Mycobacteriales</taxon>
        <taxon>Mycobacteriaceae</taxon>
        <taxon>Mycolicibacterium</taxon>
    </lineage>
</organism>
<dbReference type="CDD" id="cd00093">
    <property type="entry name" value="HTH_XRE"/>
    <property type="match status" value="1"/>
</dbReference>
<evidence type="ECO:0000259" key="4">
    <source>
        <dbReference type="PROSITE" id="PS50943"/>
    </source>
</evidence>
<gene>
    <name evidence="5" type="ORF">RMCFA_3917</name>
</gene>